<name>A0A2T0WWE9_9RHOB</name>
<dbReference type="AlphaFoldDB" id="A0A2T0WWE9"/>
<protein>
    <submittedName>
        <fullName evidence="1">Uncharacterized protein</fullName>
    </submittedName>
</protein>
<dbReference type="NCBIfam" id="NF047386">
    <property type="entry name" value="T4SS_SepA_fam"/>
    <property type="match status" value="1"/>
</dbReference>
<accession>A0A2T0WWE9</accession>
<proteinExistence type="predicted"/>
<dbReference type="EMBL" id="PVTQ01000004">
    <property type="protein sequence ID" value="PRY91026.1"/>
    <property type="molecule type" value="Genomic_DNA"/>
</dbReference>
<evidence type="ECO:0000313" key="2">
    <source>
        <dbReference type="Proteomes" id="UP000238392"/>
    </source>
</evidence>
<dbReference type="OrthoDB" id="7594189at2"/>
<comment type="caution">
    <text evidence="1">The sequence shown here is derived from an EMBL/GenBank/DDBJ whole genome shotgun (WGS) entry which is preliminary data.</text>
</comment>
<gene>
    <name evidence="1" type="ORF">CLV74_10438</name>
</gene>
<keyword evidence="2" id="KW-1185">Reference proteome</keyword>
<reference evidence="1 2" key="1">
    <citation type="submission" date="2018-03" db="EMBL/GenBank/DDBJ databases">
        <title>Genomic Encyclopedia of Archaeal and Bacterial Type Strains, Phase II (KMG-II): from individual species to whole genera.</title>
        <authorList>
            <person name="Goeker M."/>
        </authorList>
    </citation>
    <scope>NUCLEOTIDE SEQUENCE [LARGE SCALE GENOMIC DNA]</scope>
    <source>
        <strain evidence="1 2">DSM 100212</strain>
    </source>
</reference>
<evidence type="ECO:0000313" key="1">
    <source>
        <dbReference type="EMBL" id="PRY91026.1"/>
    </source>
</evidence>
<sequence>MPVVRISDATFVDLKSIATWLDVETPALTIEQLVRDKMAQLGLERDDPHEIIMPSGASCASLDESIIEFKTAPGLTFARVRAASVDGCWLEKTNWSVVLLQVISAVMKKHKMDANSLARELQVPSKPYEFNEEGYKYYSHLGLSIQGQSAPDAWREIERLAQKHRVAVEVRFQWSENDKAQYPGKVGMLRAGI</sequence>
<dbReference type="RefSeq" id="WP_106263561.1">
    <property type="nucleotide sequence ID" value="NZ_PVTQ01000004.1"/>
</dbReference>
<organism evidence="1 2">
    <name type="scientific">Donghicola tyrosinivorans</name>
    <dbReference type="NCBI Taxonomy" id="1652492"/>
    <lineage>
        <taxon>Bacteria</taxon>
        <taxon>Pseudomonadati</taxon>
        <taxon>Pseudomonadota</taxon>
        <taxon>Alphaproteobacteria</taxon>
        <taxon>Rhodobacterales</taxon>
        <taxon>Roseobacteraceae</taxon>
        <taxon>Donghicola</taxon>
    </lineage>
</organism>
<dbReference type="Proteomes" id="UP000238392">
    <property type="component" value="Unassembled WGS sequence"/>
</dbReference>